<protein>
    <submittedName>
        <fullName evidence="1">Glycylpeptide N-tetradecanoyltransferase 1</fullName>
    </submittedName>
</protein>
<accession>A0AAX6F2D9</accession>
<evidence type="ECO:0000313" key="1">
    <source>
        <dbReference type="EMBL" id="KAJ6810339.1"/>
    </source>
</evidence>
<evidence type="ECO:0000313" key="2">
    <source>
        <dbReference type="Proteomes" id="UP001140949"/>
    </source>
</evidence>
<gene>
    <name evidence="1" type="ORF">M6B38_158965</name>
</gene>
<sequence length="96" mass="10277">MCRRTESGRCRDTTGIDSGGCYAEVEGARVRLSDGGLIREGGVTHTACPKIVARGRDSTCAALVARPRSQVGVTVRFATGWRRLRDGATVVVVERV</sequence>
<dbReference type="EMBL" id="JANAVB010032616">
    <property type="protein sequence ID" value="KAJ6810339.1"/>
    <property type="molecule type" value="Genomic_DNA"/>
</dbReference>
<reference evidence="1" key="1">
    <citation type="journal article" date="2023" name="GigaByte">
        <title>Genome assembly of the bearded iris, Iris pallida Lam.</title>
        <authorList>
            <person name="Bruccoleri R.E."/>
            <person name="Oakeley E.J."/>
            <person name="Faust A.M.E."/>
            <person name="Altorfer M."/>
            <person name="Dessus-Babus S."/>
            <person name="Burckhardt D."/>
            <person name="Oertli M."/>
            <person name="Naumann U."/>
            <person name="Petersen F."/>
            <person name="Wong J."/>
        </authorList>
    </citation>
    <scope>NUCLEOTIDE SEQUENCE</scope>
    <source>
        <strain evidence="1">GSM-AAB239-AS_SAM_17_03QT</strain>
    </source>
</reference>
<proteinExistence type="predicted"/>
<organism evidence="1 2">
    <name type="scientific">Iris pallida</name>
    <name type="common">Sweet iris</name>
    <dbReference type="NCBI Taxonomy" id="29817"/>
    <lineage>
        <taxon>Eukaryota</taxon>
        <taxon>Viridiplantae</taxon>
        <taxon>Streptophyta</taxon>
        <taxon>Embryophyta</taxon>
        <taxon>Tracheophyta</taxon>
        <taxon>Spermatophyta</taxon>
        <taxon>Magnoliopsida</taxon>
        <taxon>Liliopsida</taxon>
        <taxon>Asparagales</taxon>
        <taxon>Iridaceae</taxon>
        <taxon>Iridoideae</taxon>
        <taxon>Irideae</taxon>
        <taxon>Iris</taxon>
    </lineage>
</organism>
<name>A0AAX6F2D9_IRIPA</name>
<keyword evidence="2" id="KW-1185">Reference proteome</keyword>
<comment type="caution">
    <text evidence="1">The sequence shown here is derived from an EMBL/GenBank/DDBJ whole genome shotgun (WGS) entry which is preliminary data.</text>
</comment>
<dbReference type="Proteomes" id="UP001140949">
    <property type="component" value="Unassembled WGS sequence"/>
</dbReference>
<dbReference type="AlphaFoldDB" id="A0AAX6F2D9"/>
<reference evidence="1" key="2">
    <citation type="submission" date="2023-04" db="EMBL/GenBank/DDBJ databases">
        <authorList>
            <person name="Bruccoleri R.E."/>
            <person name="Oakeley E.J."/>
            <person name="Faust A.-M."/>
            <person name="Dessus-Babus S."/>
            <person name="Altorfer M."/>
            <person name="Burckhardt D."/>
            <person name="Oertli M."/>
            <person name="Naumann U."/>
            <person name="Petersen F."/>
            <person name="Wong J."/>
        </authorList>
    </citation>
    <scope>NUCLEOTIDE SEQUENCE</scope>
    <source>
        <strain evidence="1">GSM-AAB239-AS_SAM_17_03QT</strain>
        <tissue evidence="1">Leaf</tissue>
    </source>
</reference>